<reference evidence="2 3" key="2">
    <citation type="journal article" date="2011" name="J. Antibiot.">
        <title>Furaquinocins I and J: novel polyketide isoprenoid hybrid compounds from Streptomyces reveromyceticus SN-593.</title>
        <authorList>
            <person name="Panthee S."/>
            <person name="Takahashi S."/>
            <person name="Takagi H."/>
            <person name="Nogawa T."/>
            <person name="Oowada E."/>
            <person name="Uramoto M."/>
            <person name="Osada H."/>
        </authorList>
    </citation>
    <scope>NUCLEOTIDE SEQUENCE [LARGE SCALE GENOMIC DNA]</scope>
    <source>
        <strain evidence="2 3">SN-593</strain>
    </source>
</reference>
<gene>
    <name evidence="2" type="ORF">RVR_6282</name>
</gene>
<dbReference type="SUPFAM" id="SSF55729">
    <property type="entry name" value="Acyl-CoA N-acyltransferases (Nat)"/>
    <property type="match status" value="1"/>
</dbReference>
<protein>
    <submittedName>
        <fullName evidence="2">Putative acetyltransferase</fullName>
    </submittedName>
</protein>
<dbReference type="AlphaFoldDB" id="A0A7U3VQC9"/>
<keyword evidence="3" id="KW-1185">Reference proteome</keyword>
<dbReference type="EMBL" id="AP018365">
    <property type="protein sequence ID" value="BBA99594.1"/>
    <property type="molecule type" value="Genomic_DNA"/>
</dbReference>
<dbReference type="Proteomes" id="UP000595703">
    <property type="component" value="Chromosome"/>
</dbReference>
<evidence type="ECO:0000313" key="2">
    <source>
        <dbReference type="EMBL" id="BBA99594.1"/>
    </source>
</evidence>
<dbReference type="Gene3D" id="3.40.630.30">
    <property type="match status" value="1"/>
</dbReference>
<proteinExistence type="predicted"/>
<accession>A0A7U3VQC9</accession>
<sequence length="258" mass="27467">MDIGQVRETFDAQMRRGAGPVAPEGVVRLVEGEGPAGWAGVVWSGFAAEGAAEADRAIAAQLAWLRSDAGAGREFEWKLYSYDLPADLPERLAGAGFVAEPAETLMVAEIADLPQDTPAPQGVRLVQVTDAAGVDLVADVHEQAFGRDSARLRERLLAHVGDPDVAMTVAMAGDRAVCAARMEFHPGTRFASLWGGGTVEEWRGRGVYRALVSHRARVAAARGCRYLQVDASDQSRPILERLGFAALATTTPYVRAAG</sequence>
<dbReference type="KEGG" id="arev:RVR_6282"/>
<name>A0A7U3VQC9_9ACTN</name>
<dbReference type="Pfam" id="PF00583">
    <property type="entry name" value="Acetyltransf_1"/>
    <property type="match status" value="1"/>
</dbReference>
<keyword evidence="2" id="KW-0808">Transferase</keyword>
<feature type="domain" description="N-acetyltransferase" evidence="1">
    <location>
        <begin position="123"/>
        <end position="258"/>
    </location>
</feature>
<dbReference type="InterPro" id="IPR016181">
    <property type="entry name" value="Acyl_CoA_acyltransferase"/>
</dbReference>
<evidence type="ECO:0000259" key="1">
    <source>
        <dbReference type="PROSITE" id="PS51186"/>
    </source>
</evidence>
<dbReference type="CDD" id="cd04301">
    <property type="entry name" value="NAT_SF"/>
    <property type="match status" value="1"/>
</dbReference>
<reference evidence="2 3" key="3">
    <citation type="journal article" date="2011" name="Nat. Chem. Biol.">
        <title>Reveromycin A biosynthesis uses RevG and RevJ for stereospecific spiroacetal formation.</title>
        <authorList>
            <person name="Takahashi S."/>
            <person name="Toyoda A."/>
            <person name="Sekiyama Y."/>
            <person name="Takagi H."/>
            <person name="Nogawa T."/>
            <person name="Uramoto M."/>
            <person name="Suzuki R."/>
            <person name="Koshino H."/>
            <person name="Kumano T."/>
            <person name="Panthee S."/>
            <person name="Dairi T."/>
            <person name="Ishikawa J."/>
            <person name="Ikeda H."/>
            <person name="Sakaki Y."/>
            <person name="Osada H."/>
        </authorList>
    </citation>
    <scope>NUCLEOTIDE SEQUENCE [LARGE SCALE GENOMIC DNA]</scope>
    <source>
        <strain evidence="2 3">SN-593</strain>
    </source>
</reference>
<dbReference type="PROSITE" id="PS51186">
    <property type="entry name" value="GNAT"/>
    <property type="match status" value="1"/>
</dbReference>
<dbReference type="InterPro" id="IPR000182">
    <property type="entry name" value="GNAT_dom"/>
</dbReference>
<dbReference type="GO" id="GO:0016747">
    <property type="term" value="F:acyltransferase activity, transferring groups other than amino-acyl groups"/>
    <property type="evidence" value="ECO:0007669"/>
    <property type="project" value="InterPro"/>
</dbReference>
<dbReference type="RefSeq" id="WP_202235563.1">
    <property type="nucleotide sequence ID" value="NZ_AP018365.1"/>
</dbReference>
<evidence type="ECO:0000313" key="3">
    <source>
        <dbReference type="Proteomes" id="UP000595703"/>
    </source>
</evidence>
<reference evidence="2 3" key="1">
    <citation type="journal article" date="2010" name="J. Bacteriol.">
        <title>Biochemical characterization of a novel indole prenyltransferase from Streptomyces sp. SN-593.</title>
        <authorList>
            <person name="Takahashi S."/>
            <person name="Takagi H."/>
            <person name="Toyoda A."/>
            <person name="Uramoto M."/>
            <person name="Nogawa T."/>
            <person name="Ueki M."/>
            <person name="Sakaki Y."/>
            <person name="Osada H."/>
        </authorList>
    </citation>
    <scope>NUCLEOTIDE SEQUENCE [LARGE SCALE GENOMIC DNA]</scope>
    <source>
        <strain evidence="2 3">SN-593</strain>
    </source>
</reference>
<organism evidence="2 3">
    <name type="scientific">Actinacidiphila reveromycinica</name>
    <dbReference type="NCBI Taxonomy" id="659352"/>
    <lineage>
        <taxon>Bacteria</taxon>
        <taxon>Bacillati</taxon>
        <taxon>Actinomycetota</taxon>
        <taxon>Actinomycetes</taxon>
        <taxon>Kitasatosporales</taxon>
        <taxon>Streptomycetaceae</taxon>
        <taxon>Actinacidiphila</taxon>
    </lineage>
</organism>
<reference evidence="2 3" key="4">
    <citation type="journal article" date="2020" name="Sci. Rep.">
        <title>beta-carboline chemical signals induce reveromycin production through a LuxR family regulator in Streptomyces sp. SN-593.</title>
        <authorList>
            <person name="Panthee S."/>
            <person name="Kito N."/>
            <person name="Hayashi T."/>
            <person name="Shimizu T."/>
            <person name="Ishikawa J."/>
            <person name="Hamamoto H."/>
            <person name="Osada H."/>
            <person name="Takahashi S."/>
        </authorList>
    </citation>
    <scope>NUCLEOTIDE SEQUENCE [LARGE SCALE GENOMIC DNA]</scope>
    <source>
        <strain evidence="2 3">SN-593</strain>
    </source>
</reference>